<dbReference type="CDD" id="cd17339">
    <property type="entry name" value="MFS_NIMT_CynX_like"/>
    <property type="match status" value="1"/>
</dbReference>
<evidence type="ECO:0000313" key="9">
    <source>
        <dbReference type="Proteomes" id="UP001595829"/>
    </source>
</evidence>
<feature type="transmembrane region" description="Helical" evidence="6">
    <location>
        <begin position="337"/>
        <end position="356"/>
    </location>
</feature>
<comment type="subcellular location">
    <subcellularLocation>
        <location evidence="1">Cell membrane</location>
        <topology evidence="1">Multi-pass membrane protein</topology>
    </subcellularLocation>
</comment>
<feature type="transmembrane region" description="Helical" evidence="6">
    <location>
        <begin position="52"/>
        <end position="75"/>
    </location>
</feature>
<dbReference type="EMBL" id="JBHSJD010000026">
    <property type="protein sequence ID" value="MFC5026520.1"/>
    <property type="molecule type" value="Genomic_DNA"/>
</dbReference>
<feature type="transmembrane region" description="Helical" evidence="6">
    <location>
        <begin position="395"/>
        <end position="418"/>
    </location>
</feature>
<keyword evidence="2 6" id="KW-0812">Transmembrane</keyword>
<dbReference type="InterPro" id="IPR036259">
    <property type="entry name" value="MFS_trans_sf"/>
</dbReference>
<keyword evidence="9" id="KW-1185">Reference proteome</keyword>
<dbReference type="SUPFAM" id="SSF103473">
    <property type="entry name" value="MFS general substrate transporter"/>
    <property type="match status" value="1"/>
</dbReference>
<feature type="compositionally biased region" description="Low complexity" evidence="5">
    <location>
        <begin position="12"/>
        <end position="25"/>
    </location>
</feature>
<protein>
    <submittedName>
        <fullName evidence="8">MFS transporter</fullName>
    </submittedName>
</protein>
<feature type="transmembrane region" description="Helical" evidence="6">
    <location>
        <begin position="177"/>
        <end position="198"/>
    </location>
</feature>
<dbReference type="InterPro" id="IPR004747">
    <property type="entry name" value="CynX-like"/>
</dbReference>
<feature type="transmembrane region" description="Helical" evidence="6">
    <location>
        <begin position="272"/>
        <end position="292"/>
    </location>
</feature>
<evidence type="ECO:0000256" key="1">
    <source>
        <dbReference type="ARBA" id="ARBA00004651"/>
    </source>
</evidence>
<evidence type="ECO:0000256" key="2">
    <source>
        <dbReference type="ARBA" id="ARBA00022692"/>
    </source>
</evidence>
<dbReference type="PROSITE" id="PS50850">
    <property type="entry name" value="MFS"/>
    <property type="match status" value="1"/>
</dbReference>
<dbReference type="InterPro" id="IPR052524">
    <property type="entry name" value="MFS_Cyanate_Porter"/>
</dbReference>
<dbReference type="Proteomes" id="UP001595829">
    <property type="component" value="Unassembled WGS sequence"/>
</dbReference>
<evidence type="ECO:0000256" key="3">
    <source>
        <dbReference type="ARBA" id="ARBA00022989"/>
    </source>
</evidence>
<feature type="transmembrane region" description="Helical" evidence="6">
    <location>
        <begin position="117"/>
        <end position="137"/>
    </location>
</feature>
<comment type="caution">
    <text evidence="8">The sequence shown here is derived from an EMBL/GenBank/DDBJ whole genome shotgun (WGS) entry which is preliminary data.</text>
</comment>
<keyword evidence="4 6" id="KW-0472">Membrane</keyword>
<feature type="transmembrane region" description="Helical" evidence="6">
    <location>
        <begin position="424"/>
        <end position="445"/>
    </location>
</feature>
<feature type="compositionally biased region" description="Low complexity" evidence="5">
    <location>
        <begin position="239"/>
        <end position="253"/>
    </location>
</feature>
<dbReference type="InterPro" id="IPR020846">
    <property type="entry name" value="MFS_dom"/>
</dbReference>
<dbReference type="Pfam" id="PF07690">
    <property type="entry name" value="MFS_1"/>
    <property type="match status" value="1"/>
</dbReference>
<feature type="region of interest" description="Disordered" evidence="5">
    <location>
        <begin position="239"/>
        <end position="258"/>
    </location>
</feature>
<evidence type="ECO:0000256" key="5">
    <source>
        <dbReference type="SAM" id="MobiDB-lite"/>
    </source>
</evidence>
<feature type="compositionally biased region" description="Gly residues" evidence="5">
    <location>
        <begin position="26"/>
        <end position="42"/>
    </location>
</feature>
<feature type="transmembrane region" description="Helical" evidence="6">
    <location>
        <begin position="304"/>
        <end position="325"/>
    </location>
</feature>
<feature type="transmembrane region" description="Helical" evidence="6">
    <location>
        <begin position="87"/>
        <end position="105"/>
    </location>
</feature>
<sequence>MSDEPQTPILSRTRPSAPAPAAAPAGGRGTDPGPGTGEAGGRGTTGAWLGRLLVVGLVLAALNLRPAITSLGALLEEVRTGLHMSGSVAGVLTSVPPLCFAVFGVTAPRLARRFGPAAIVGAGMAAIAAGLLVRPFADGTAAFLAATALALMGIAVSNVLMPVIVKRYFPGRVGTMTGLYSMALALGTSLAAAATVPLTEALGGSWRAGIGIWAALALVAVLPWIPLLRDRDRTAGPFATGAPAPSPRLAASPEQGALPSGPALRIVRSRTAWALACYFGLQATGAYITMGWMPQIFRDAGVPAGTAGVLLAVTMVMGVPLAFVIPRLAGRMKQQGPIAVALGLSGLVGYAGLYAAPVAGAWLWALLLGVSNCAFPLALTMIGMRSRTGTGVVRLSAFAQSVGYLICIPGPILVGALYQHSGGWDVPLALMMGLLVPQMAVGVLAGRDRTIEDEAEVRD</sequence>
<dbReference type="NCBIfam" id="TIGR00896">
    <property type="entry name" value="CynX"/>
    <property type="match status" value="1"/>
</dbReference>
<feature type="compositionally biased region" description="Polar residues" evidence="5">
    <location>
        <begin position="1"/>
        <end position="10"/>
    </location>
</feature>
<keyword evidence="3 6" id="KW-1133">Transmembrane helix</keyword>
<evidence type="ECO:0000259" key="7">
    <source>
        <dbReference type="PROSITE" id="PS50850"/>
    </source>
</evidence>
<evidence type="ECO:0000313" key="8">
    <source>
        <dbReference type="EMBL" id="MFC5026520.1"/>
    </source>
</evidence>
<dbReference type="Gene3D" id="1.20.1250.20">
    <property type="entry name" value="MFS general substrate transporter like domains"/>
    <property type="match status" value="2"/>
</dbReference>
<proteinExistence type="predicted"/>
<feature type="region of interest" description="Disordered" evidence="5">
    <location>
        <begin position="1"/>
        <end position="42"/>
    </location>
</feature>
<organism evidence="8 9">
    <name type="scientific">Streptomyces coeruleoprunus</name>
    <dbReference type="NCBI Taxonomy" id="285563"/>
    <lineage>
        <taxon>Bacteria</taxon>
        <taxon>Bacillati</taxon>
        <taxon>Actinomycetota</taxon>
        <taxon>Actinomycetes</taxon>
        <taxon>Kitasatosporales</taxon>
        <taxon>Streptomycetaceae</taxon>
        <taxon>Streptomyces</taxon>
    </lineage>
</organism>
<feature type="domain" description="Major facilitator superfamily (MFS) profile" evidence="7">
    <location>
        <begin position="49"/>
        <end position="459"/>
    </location>
</feature>
<dbReference type="PANTHER" id="PTHR23523">
    <property type="match status" value="1"/>
</dbReference>
<name>A0ABV9XMA8_9ACTN</name>
<dbReference type="PANTHER" id="PTHR23523:SF2">
    <property type="entry name" value="2-NITROIMIDAZOLE TRANSPORTER"/>
    <property type="match status" value="1"/>
</dbReference>
<dbReference type="RefSeq" id="WP_345692384.1">
    <property type="nucleotide sequence ID" value="NZ_BAABIT010000001.1"/>
</dbReference>
<reference evidence="9" key="1">
    <citation type="journal article" date="2019" name="Int. J. Syst. Evol. Microbiol.">
        <title>The Global Catalogue of Microorganisms (GCM) 10K type strain sequencing project: providing services to taxonomists for standard genome sequencing and annotation.</title>
        <authorList>
            <consortium name="The Broad Institute Genomics Platform"/>
            <consortium name="The Broad Institute Genome Sequencing Center for Infectious Disease"/>
            <person name="Wu L."/>
            <person name="Ma J."/>
        </authorList>
    </citation>
    <scope>NUCLEOTIDE SEQUENCE [LARGE SCALE GENOMIC DNA]</scope>
    <source>
        <strain evidence="9">CGMCC 4.1648</strain>
    </source>
</reference>
<feature type="transmembrane region" description="Helical" evidence="6">
    <location>
        <begin position="210"/>
        <end position="228"/>
    </location>
</feature>
<accession>A0ABV9XMA8</accession>
<gene>
    <name evidence="8" type="ORF">ACFPM3_30755</name>
</gene>
<feature type="transmembrane region" description="Helical" evidence="6">
    <location>
        <begin position="143"/>
        <end position="165"/>
    </location>
</feature>
<evidence type="ECO:0000256" key="6">
    <source>
        <dbReference type="SAM" id="Phobius"/>
    </source>
</evidence>
<evidence type="ECO:0000256" key="4">
    <source>
        <dbReference type="ARBA" id="ARBA00023136"/>
    </source>
</evidence>
<dbReference type="InterPro" id="IPR011701">
    <property type="entry name" value="MFS"/>
</dbReference>
<feature type="transmembrane region" description="Helical" evidence="6">
    <location>
        <begin position="362"/>
        <end position="383"/>
    </location>
</feature>